<dbReference type="InterPro" id="IPR002401">
    <property type="entry name" value="Cyt_P450_E_grp-I"/>
</dbReference>
<evidence type="ECO:0000256" key="5">
    <source>
        <dbReference type="ARBA" id="ARBA00022617"/>
    </source>
</evidence>
<keyword evidence="5" id="KW-0349">Heme</keyword>
<keyword evidence="14" id="KW-1185">Reference proteome</keyword>
<protein>
    <submittedName>
        <fullName evidence="13">Cytochrome P450</fullName>
    </submittedName>
</protein>
<comment type="caution">
    <text evidence="13">The sequence shown here is derived from an EMBL/GenBank/DDBJ whole genome shotgun (WGS) entry which is preliminary data.</text>
</comment>
<evidence type="ECO:0000256" key="10">
    <source>
        <dbReference type="ARBA" id="ARBA00023004"/>
    </source>
</evidence>
<dbReference type="AlphaFoldDB" id="A0AAD7AJX7"/>
<dbReference type="GO" id="GO:0005506">
    <property type="term" value="F:iron ion binding"/>
    <property type="evidence" value="ECO:0007669"/>
    <property type="project" value="InterPro"/>
</dbReference>
<evidence type="ECO:0000256" key="11">
    <source>
        <dbReference type="ARBA" id="ARBA00023033"/>
    </source>
</evidence>
<keyword evidence="11" id="KW-0503">Monooxygenase</keyword>
<comment type="cofactor">
    <cofactor evidence="1">
        <name>heme</name>
        <dbReference type="ChEBI" id="CHEBI:30413"/>
    </cofactor>
</comment>
<accession>A0AAD7AJX7</accession>
<dbReference type="SUPFAM" id="SSF48264">
    <property type="entry name" value="Cytochrome P450"/>
    <property type="match status" value="1"/>
</dbReference>
<keyword evidence="9" id="KW-0560">Oxidoreductase</keyword>
<comment type="similarity">
    <text evidence="4">Belongs to the cytochrome P450 family.</text>
</comment>
<dbReference type="PANTHER" id="PTHR24305:SF166">
    <property type="entry name" value="CYTOCHROME P450 12A4, MITOCHONDRIAL-RELATED"/>
    <property type="match status" value="1"/>
</dbReference>
<keyword evidence="8" id="KW-1133">Transmembrane helix</keyword>
<comment type="subcellular location">
    <subcellularLocation>
        <location evidence="2">Membrane</location>
    </subcellularLocation>
</comment>
<sequence length="319" mass="35133">MAKEIWNDLRIKGLFGEDILMVSDPVALQRIMNIHSDSKAEGSSKAGNNSVRRPGLGLCCLGIAGEHRRRSYTPLGADSSICTLDGFKADLFGDVLLPYIPTFILRGVLLLPTAPSRALQRFRSVTDAMSTEIIQSKNEEQPTGGSLGNDVLSVLIEGVSGQRKEKLTPNELAEQVRIILLGGQDTSADALAWCLYELAKIPQYQEKLREELELHRGRSNGKFWGTIPLHPIWSARLPRTVIPLASEITTTSGERISHLPVKKGQFISVAVASYQRAEGTDADQFKPSRWIEGDPYKGKALGPYANLFAILLSYLTWFG</sequence>
<evidence type="ECO:0000256" key="1">
    <source>
        <dbReference type="ARBA" id="ARBA00001971"/>
    </source>
</evidence>
<dbReference type="InterPro" id="IPR001128">
    <property type="entry name" value="Cyt_P450"/>
</dbReference>
<dbReference type="GO" id="GO:0020037">
    <property type="term" value="F:heme binding"/>
    <property type="evidence" value="ECO:0007669"/>
    <property type="project" value="InterPro"/>
</dbReference>
<evidence type="ECO:0000256" key="12">
    <source>
        <dbReference type="ARBA" id="ARBA00023136"/>
    </source>
</evidence>
<evidence type="ECO:0000313" key="14">
    <source>
        <dbReference type="Proteomes" id="UP001218218"/>
    </source>
</evidence>
<proteinExistence type="inferred from homology"/>
<dbReference type="EMBL" id="JARIHO010000005">
    <property type="protein sequence ID" value="KAJ7361007.1"/>
    <property type="molecule type" value="Genomic_DNA"/>
</dbReference>
<name>A0AAD7AJX7_9AGAR</name>
<dbReference type="GO" id="GO:0016020">
    <property type="term" value="C:membrane"/>
    <property type="evidence" value="ECO:0007669"/>
    <property type="project" value="UniProtKB-SubCell"/>
</dbReference>
<evidence type="ECO:0000256" key="6">
    <source>
        <dbReference type="ARBA" id="ARBA00022692"/>
    </source>
</evidence>
<comment type="pathway">
    <text evidence="3">Secondary metabolite biosynthesis; terpenoid biosynthesis.</text>
</comment>
<keyword evidence="7" id="KW-0479">Metal-binding</keyword>
<evidence type="ECO:0000256" key="2">
    <source>
        <dbReference type="ARBA" id="ARBA00004370"/>
    </source>
</evidence>
<dbReference type="Pfam" id="PF00067">
    <property type="entry name" value="p450"/>
    <property type="match status" value="1"/>
</dbReference>
<evidence type="ECO:0000256" key="9">
    <source>
        <dbReference type="ARBA" id="ARBA00023002"/>
    </source>
</evidence>
<evidence type="ECO:0000256" key="8">
    <source>
        <dbReference type="ARBA" id="ARBA00022989"/>
    </source>
</evidence>
<dbReference type="InterPro" id="IPR036396">
    <property type="entry name" value="Cyt_P450_sf"/>
</dbReference>
<dbReference type="GO" id="GO:0004497">
    <property type="term" value="F:monooxygenase activity"/>
    <property type="evidence" value="ECO:0007669"/>
    <property type="project" value="UniProtKB-KW"/>
</dbReference>
<dbReference type="InterPro" id="IPR050121">
    <property type="entry name" value="Cytochrome_P450_monoxygenase"/>
</dbReference>
<evidence type="ECO:0000313" key="13">
    <source>
        <dbReference type="EMBL" id="KAJ7361007.1"/>
    </source>
</evidence>
<dbReference type="GO" id="GO:0016705">
    <property type="term" value="F:oxidoreductase activity, acting on paired donors, with incorporation or reduction of molecular oxygen"/>
    <property type="evidence" value="ECO:0007669"/>
    <property type="project" value="InterPro"/>
</dbReference>
<keyword evidence="10" id="KW-0408">Iron</keyword>
<dbReference type="PANTHER" id="PTHR24305">
    <property type="entry name" value="CYTOCHROME P450"/>
    <property type="match status" value="1"/>
</dbReference>
<dbReference type="Proteomes" id="UP001218218">
    <property type="component" value="Unassembled WGS sequence"/>
</dbReference>
<evidence type="ECO:0000256" key="7">
    <source>
        <dbReference type="ARBA" id="ARBA00022723"/>
    </source>
</evidence>
<evidence type="ECO:0000256" key="3">
    <source>
        <dbReference type="ARBA" id="ARBA00004721"/>
    </source>
</evidence>
<reference evidence="13" key="1">
    <citation type="submission" date="2023-03" db="EMBL/GenBank/DDBJ databases">
        <title>Massive genome expansion in bonnet fungi (Mycena s.s.) driven by repeated elements and novel gene families across ecological guilds.</title>
        <authorList>
            <consortium name="Lawrence Berkeley National Laboratory"/>
            <person name="Harder C.B."/>
            <person name="Miyauchi S."/>
            <person name="Viragh M."/>
            <person name="Kuo A."/>
            <person name="Thoen E."/>
            <person name="Andreopoulos B."/>
            <person name="Lu D."/>
            <person name="Skrede I."/>
            <person name="Drula E."/>
            <person name="Henrissat B."/>
            <person name="Morin E."/>
            <person name="Kohler A."/>
            <person name="Barry K."/>
            <person name="LaButti K."/>
            <person name="Morin E."/>
            <person name="Salamov A."/>
            <person name="Lipzen A."/>
            <person name="Mereny Z."/>
            <person name="Hegedus B."/>
            <person name="Baldrian P."/>
            <person name="Stursova M."/>
            <person name="Weitz H."/>
            <person name="Taylor A."/>
            <person name="Grigoriev I.V."/>
            <person name="Nagy L.G."/>
            <person name="Martin F."/>
            <person name="Kauserud H."/>
        </authorList>
    </citation>
    <scope>NUCLEOTIDE SEQUENCE</scope>
    <source>
        <strain evidence="13">CBHHK002</strain>
    </source>
</reference>
<keyword evidence="12" id="KW-0472">Membrane</keyword>
<dbReference type="Gene3D" id="1.10.630.10">
    <property type="entry name" value="Cytochrome P450"/>
    <property type="match status" value="1"/>
</dbReference>
<dbReference type="PRINTS" id="PR00463">
    <property type="entry name" value="EP450I"/>
</dbReference>
<keyword evidence="6" id="KW-0812">Transmembrane</keyword>
<evidence type="ECO:0000256" key="4">
    <source>
        <dbReference type="ARBA" id="ARBA00010617"/>
    </source>
</evidence>
<gene>
    <name evidence="13" type="ORF">DFH08DRAFT_951633</name>
</gene>
<organism evidence="13 14">
    <name type="scientific">Mycena albidolilacea</name>
    <dbReference type="NCBI Taxonomy" id="1033008"/>
    <lineage>
        <taxon>Eukaryota</taxon>
        <taxon>Fungi</taxon>
        <taxon>Dikarya</taxon>
        <taxon>Basidiomycota</taxon>
        <taxon>Agaricomycotina</taxon>
        <taxon>Agaricomycetes</taxon>
        <taxon>Agaricomycetidae</taxon>
        <taxon>Agaricales</taxon>
        <taxon>Marasmiineae</taxon>
        <taxon>Mycenaceae</taxon>
        <taxon>Mycena</taxon>
    </lineage>
</organism>